<reference evidence="1 2" key="1">
    <citation type="submission" date="2024-04" db="EMBL/GenBank/DDBJ databases">
        <title>Luteolibacter sp. isolated from soil.</title>
        <authorList>
            <person name="An J."/>
        </authorList>
    </citation>
    <scope>NUCLEOTIDE SEQUENCE [LARGE SCALE GENOMIC DNA]</scope>
    <source>
        <strain evidence="1 2">Y139</strain>
    </source>
</reference>
<organism evidence="1 2">
    <name type="scientific">Luteolibacter soli</name>
    <dbReference type="NCBI Taxonomy" id="3135280"/>
    <lineage>
        <taxon>Bacteria</taxon>
        <taxon>Pseudomonadati</taxon>
        <taxon>Verrucomicrobiota</taxon>
        <taxon>Verrucomicrobiia</taxon>
        <taxon>Verrucomicrobiales</taxon>
        <taxon>Verrucomicrobiaceae</taxon>
        <taxon>Luteolibacter</taxon>
    </lineage>
</organism>
<dbReference type="EMBL" id="JBBUKT010000016">
    <property type="protein sequence ID" value="MEK7954140.1"/>
    <property type="molecule type" value="Genomic_DNA"/>
</dbReference>
<accession>A0ABU9B366</accession>
<evidence type="ECO:0000313" key="1">
    <source>
        <dbReference type="EMBL" id="MEK7954140.1"/>
    </source>
</evidence>
<proteinExistence type="predicted"/>
<evidence type="ECO:0000313" key="2">
    <source>
        <dbReference type="Proteomes" id="UP001371305"/>
    </source>
</evidence>
<sequence length="130" mass="14630">MPELWKYDVAELFLTDPTSGRYFEFNLSPNAAWWSCEFTAPRQRAEEGDIVFPDVATYAELAPDGGWVAAMAIPLDLLEARLNFGETTKLNVTFILGSPEQRFLSVANLGEGEPDFHRPERFSPVKFVNA</sequence>
<keyword evidence="2" id="KW-1185">Reference proteome</keyword>
<dbReference type="Gene3D" id="2.60.40.1190">
    <property type="match status" value="1"/>
</dbReference>
<dbReference type="Proteomes" id="UP001371305">
    <property type="component" value="Unassembled WGS sequence"/>
</dbReference>
<protein>
    <recommendedName>
        <fullName evidence="3">DOMON-like domain-containing protein</fullName>
    </recommendedName>
</protein>
<evidence type="ECO:0008006" key="3">
    <source>
        <dbReference type="Google" id="ProtNLM"/>
    </source>
</evidence>
<comment type="caution">
    <text evidence="1">The sequence shown here is derived from an EMBL/GenBank/DDBJ whole genome shotgun (WGS) entry which is preliminary data.</text>
</comment>
<name>A0ABU9B366_9BACT</name>
<gene>
    <name evidence="1" type="ORF">WKV53_26725</name>
</gene>
<dbReference type="SUPFAM" id="SSF49344">
    <property type="entry name" value="CBD9-like"/>
    <property type="match status" value="1"/>
</dbReference>